<feature type="binding site" evidence="5">
    <location>
        <position position="123"/>
    </location>
    <ligand>
        <name>substrate</name>
    </ligand>
</feature>
<comment type="similarity">
    <text evidence="2 5">Belongs to the ribose 5-phosphate isomerase family.</text>
</comment>
<dbReference type="InterPro" id="IPR037171">
    <property type="entry name" value="NagB/RpiA_transferase-like"/>
</dbReference>
<feature type="active site" description="Proton acceptor" evidence="5">
    <location>
        <position position="105"/>
    </location>
</feature>
<evidence type="ECO:0000256" key="5">
    <source>
        <dbReference type="HAMAP-Rule" id="MF_00170"/>
    </source>
</evidence>
<dbReference type="CDD" id="cd01398">
    <property type="entry name" value="RPI_A"/>
    <property type="match status" value="1"/>
</dbReference>
<dbReference type="InterPro" id="IPR020672">
    <property type="entry name" value="Ribose5P_isomerase_typA_subgr"/>
</dbReference>
<feature type="binding site" evidence="5">
    <location>
        <begin position="83"/>
        <end position="86"/>
    </location>
    <ligand>
        <name>substrate</name>
    </ligand>
</feature>
<dbReference type="SMART" id="SM01134">
    <property type="entry name" value="DeoRC"/>
    <property type="match status" value="1"/>
</dbReference>
<proteinExistence type="inferred from homology"/>
<dbReference type="NCBIfam" id="NF001924">
    <property type="entry name" value="PRK00702.1"/>
    <property type="match status" value="1"/>
</dbReference>
<protein>
    <recommendedName>
        <fullName evidence="5">Ribose-5-phosphate isomerase A</fullName>
        <ecNumber evidence="5">5.3.1.6</ecNumber>
    </recommendedName>
    <alternativeName>
        <fullName evidence="5">Phosphoriboisomerase A</fullName>
        <shortName evidence="5">PRI</shortName>
    </alternativeName>
</protein>
<dbReference type="HOGENOM" id="CLU_056590_1_1_2"/>
<evidence type="ECO:0000313" key="7">
    <source>
        <dbReference type="Proteomes" id="UP000004028"/>
    </source>
</evidence>
<comment type="subunit">
    <text evidence="3">Homotetramer.</text>
</comment>
<dbReference type="EC" id="5.3.1.6" evidence="5"/>
<dbReference type="Proteomes" id="UP000004028">
    <property type="component" value="Unassembled WGS sequence"/>
</dbReference>
<dbReference type="PANTHER" id="PTHR11934:SF0">
    <property type="entry name" value="RIBOSE-5-PHOSPHATE ISOMERASE"/>
    <property type="match status" value="1"/>
</dbReference>
<evidence type="ECO:0000313" key="6">
    <source>
        <dbReference type="EMBL" id="EFC92615.1"/>
    </source>
</evidence>
<name>D2ZS15_METSM</name>
<dbReference type="FunFam" id="3.40.50.1360:FF:000001">
    <property type="entry name" value="Ribose-5-phosphate isomerase A"/>
    <property type="match status" value="1"/>
</dbReference>
<evidence type="ECO:0000256" key="1">
    <source>
        <dbReference type="ARBA" id="ARBA00001713"/>
    </source>
</evidence>
<comment type="subunit">
    <text evidence="5">Homodimer.</text>
</comment>
<dbReference type="SUPFAM" id="SSF75445">
    <property type="entry name" value="D-ribose-5-phosphate isomerase (RpiA), lid domain"/>
    <property type="match status" value="1"/>
</dbReference>
<dbReference type="GO" id="GO:0005829">
    <property type="term" value="C:cytosol"/>
    <property type="evidence" value="ECO:0007669"/>
    <property type="project" value="TreeGrafter"/>
</dbReference>
<sequence length="224" mass="24423">MINMNLKKEAGYKAAEYVTDGDILGLGTGSTTHYFIEAVGKRIADEGINVMGIPTSFQSLLLAKQWNIPVTSLEEHDIDLAVDGADEVDKNLNLVKGGGAAHTKEKIVDYSAKQFIVIVDESKYVEEIGNFPVPVEVIPDASRVVIQTLEDMGAECEIRMGERKDGPVITDNGNFVIDAKFEKIESPMHLEIDLNSIPGVVENGIFTQMVDKVIIGTSEGIKEL</sequence>
<dbReference type="PATRIC" id="fig|521002.11.peg.1596"/>
<keyword evidence="4 5" id="KW-0413">Isomerase</keyword>
<dbReference type="Gene3D" id="3.40.50.1360">
    <property type="match status" value="1"/>
</dbReference>
<evidence type="ECO:0000256" key="2">
    <source>
        <dbReference type="ARBA" id="ARBA00008088"/>
    </source>
</evidence>
<evidence type="ECO:0000256" key="3">
    <source>
        <dbReference type="ARBA" id="ARBA00011881"/>
    </source>
</evidence>
<dbReference type="Pfam" id="PF06026">
    <property type="entry name" value="Rib_5-P_isom_A"/>
    <property type="match status" value="1"/>
</dbReference>
<dbReference type="SUPFAM" id="SSF100950">
    <property type="entry name" value="NagB/RpiA/CoA transferase-like"/>
    <property type="match status" value="1"/>
</dbReference>
<gene>
    <name evidence="5 6" type="primary">rpiA</name>
    <name evidence="6" type="ORF">METSMIF1_03649</name>
</gene>
<comment type="pathway">
    <text evidence="5">Carbohydrate degradation; pentose phosphate pathway; D-ribose 5-phosphate from D-ribulose 5-phosphate (non-oxidative stage): step 1/1.</text>
</comment>
<feature type="binding site" evidence="5">
    <location>
        <begin position="96"/>
        <end position="99"/>
    </location>
    <ligand>
        <name>substrate</name>
    </ligand>
</feature>
<dbReference type="HAMAP" id="MF_00170">
    <property type="entry name" value="Rib_5P_isom_A"/>
    <property type="match status" value="1"/>
</dbReference>
<dbReference type="InterPro" id="IPR004788">
    <property type="entry name" value="Ribose5P_isomerase_type_A"/>
</dbReference>
<reference evidence="6 7" key="1">
    <citation type="submission" date="2010-01" db="EMBL/GenBank/DDBJ databases">
        <authorList>
            <person name="Weinstock G."/>
            <person name="Sodergren E."/>
            <person name="Clifton S."/>
            <person name="Fulton L."/>
            <person name="Fulton B."/>
            <person name="Courtney L."/>
            <person name="Fronick C."/>
            <person name="Harrison M."/>
            <person name="Strong C."/>
            <person name="Farmer C."/>
            <person name="Delahaunty K."/>
            <person name="Markovic C."/>
            <person name="Hall O."/>
            <person name="Minx P."/>
            <person name="Tomlinson C."/>
            <person name="Mitreva M."/>
            <person name="Nelson J."/>
            <person name="Hou S."/>
            <person name="Wollam A."/>
            <person name="Pepin K.H."/>
            <person name="Johnson M."/>
            <person name="Bhonagiri V."/>
            <person name="Nash W.E."/>
            <person name="Warren W."/>
            <person name="Chinwalla A."/>
            <person name="Mardis E.R."/>
            <person name="Wilson R.K."/>
        </authorList>
    </citation>
    <scope>NUCLEOTIDE SEQUENCE [LARGE SCALE GENOMIC DNA]</scope>
    <source>
        <strain evidence="6 7">DSM 2374</strain>
    </source>
</reference>
<accession>D2ZS15</accession>
<comment type="catalytic activity">
    <reaction evidence="1 5">
        <text>aldehydo-D-ribose 5-phosphate = D-ribulose 5-phosphate</text>
        <dbReference type="Rhea" id="RHEA:14657"/>
        <dbReference type="ChEBI" id="CHEBI:58121"/>
        <dbReference type="ChEBI" id="CHEBI:58273"/>
        <dbReference type="EC" id="5.3.1.6"/>
    </reaction>
</comment>
<dbReference type="GO" id="GO:0004751">
    <property type="term" value="F:ribose-5-phosphate isomerase activity"/>
    <property type="evidence" value="ECO:0007669"/>
    <property type="project" value="UniProtKB-UniRule"/>
</dbReference>
<feature type="binding site" evidence="5">
    <location>
        <begin position="28"/>
        <end position="31"/>
    </location>
    <ligand>
        <name>substrate</name>
    </ligand>
</feature>
<dbReference type="FunFam" id="3.30.70.260:FF:000018">
    <property type="entry name" value="Ribose-5-phosphate isomerase A"/>
    <property type="match status" value="1"/>
</dbReference>
<comment type="function">
    <text evidence="5">Catalyzes the reversible conversion of ribose-5-phosphate to ribulose 5-phosphate.</text>
</comment>
<dbReference type="UniPathway" id="UPA00115">
    <property type="reaction ID" value="UER00412"/>
</dbReference>
<organism evidence="6 7">
    <name type="scientific">Methanobrevibacter smithii DSM 2374</name>
    <dbReference type="NCBI Taxonomy" id="521002"/>
    <lineage>
        <taxon>Archaea</taxon>
        <taxon>Methanobacteriati</taxon>
        <taxon>Methanobacteriota</taxon>
        <taxon>Methanomada group</taxon>
        <taxon>Methanobacteria</taxon>
        <taxon>Methanobacteriales</taxon>
        <taxon>Methanobacteriaceae</taxon>
        <taxon>Methanobrevibacter</taxon>
    </lineage>
</organism>
<dbReference type="Gene3D" id="3.30.70.260">
    <property type="match status" value="1"/>
</dbReference>
<dbReference type="EMBL" id="ABYV02000011">
    <property type="protein sequence ID" value="EFC92615.1"/>
    <property type="molecule type" value="Genomic_DNA"/>
</dbReference>
<dbReference type="AlphaFoldDB" id="D2ZS15"/>
<dbReference type="PANTHER" id="PTHR11934">
    <property type="entry name" value="RIBOSE-5-PHOSPHATE ISOMERASE"/>
    <property type="match status" value="1"/>
</dbReference>
<dbReference type="NCBIfam" id="TIGR00021">
    <property type="entry name" value="rpiA"/>
    <property type="match status" value="1"/>
</dbReference>
<evidence type="ECO:0000256" key="4">
    <source>
        <dbReference type="ARBA" id="ARBA00023235"/>
    </source>
</evidence>
<dbReference type="GO" id="GO:0006014">
    <property type="term" value="P:D-ribose metabolic process"/>
    <property type="evidence" value="ECO:0007669"/>
    <property type="project" value="TreeGrafter"/>
</dbReference>
<dbReference type="GO" id="GO:0009052">
    <property type="term" value="P:pentose-phosphate shunt, non-oxidative branch"/>
    <property type="evidence" value="ECO:0007669"/>
    <property type="project" value="UniProtKB-UniRule"/>
</dbReference>
<comment type="caution">
    <text evidence="6">The sequence shown here is derived from an EMBL/GenBank/DDBJ whole genome shotgun (WGS) entry which is preliminary data.</text>
</comment>